<dbReference type="KEGG" id="sgf:HEP81_02625"/>
<evidence type="ECO:0000313" key="3">
    <source>
        <dbReference type="Proteomes" id="UP000516422"/>
    </source>
</evidence>
<evidence type="ECO:0000313" key="2">
    <source>
        <dbReference type="EMBL" id="QNT92942.1"/>
    </source>
</evidence>
<organism evidence="2 3">
    <name type="scientific">Streptomyces griseofuscus</name>
    <dbReference type="NCBI Taxonomy" id="146922"/>
    <lineage>
        <taxon>Bacteria</taxon>
        <taxon>Bacillati</taxon>
        <taxon>Actinomycetota</taxon>
        <taxon>Actinomycetes</taxon>
        <taxon>Kitasatosporales</taxon>
        <taxon>Streptomycetaceae</taxon>
        <taxon>Streptomyces</taxon>
    </lineage>
</organism>
<dbReference type="PROSITE" id="PS50943">
    <property type="entry name" value="HTH_CROC1"/>
    <property type="match status" value="1"/>
</dbReference>
<dbReference type="RefSeq" id="WP_051850206.1">
    <property type="nucleotide sequence ID" value="NZ_CP051006.1"/>
</dbReference>
<dbReference type="EMBL" id="CP051006">
    <property type="protein sequence ID" value="QNT92942.1"/>
    <property type="molecule type" value="Genomic_DNA"/>
</dbReference>
<dbReference type="SUPFAM" id="SSF47413">
    <property type="entry name" value="lambda repressor-like DNA-binding domains"/>
    <property type="match status" value="1"/>
</dbReference>
<dbReference type="GeneID" id="91462210"/>
<name>A0A7H1PY12_9ACTN</name>
<dbReference type="AlphaFoldDB" id="A0A7H1PY12"/>
<dbReference type="GO" id="GO:0003677">
    <property type="term" value="F:DNA binding"/>
    <property type="evidence" value="ECO:0007669"/>
    <property type="project" value="InterPro"/>
</dbReference>
<sequence length="231" mass="25332">MRPPSSPPPPPPFDAQAARRLRGALGMAPEHVAHALRSAYGLPHVTPGHVLAWERGTAAPDHTELAALAGALWCDPGELLDRPRTLREHRIARGVAPQDVARAVGMDLPAYLRMEEDGVWRGTERQVGELVRVLRLEPPDVVAVTGRTEPLAALLRGAVTTRWQAYVRQVGELVAVARPDLEEALRRLHRDYQGRMTATLGWGGGDTAGAVGEEFLERIVENFWAAVRREP</sequence>
<proteinExistence type="predicted"/>
<dbReference type="Gene3D" id="1.10.260.40">
    <property type="entry name" value="lambda repressor-like DNA-binding domains"/>
    <property type="match status" value="1"/>
</dbReference>
<dbReference type="SMART" id="SM00530">
    <property type="entry name" value="HTH_XRE"/>
    <property type="match status" value="2"/>
</dbReference>
<dbReference type="InterPro" id="IPR001387">
    <property type="entry name" value="Cro/C1-type_HTH"/>
</dbReference>
<gene>
    <name evidence="2" type="ORF">HEP81_02625</name>
</gene>
<dbReference type="InterPro" id="IPR010982">
    <property type="entry name" value="Lambda_DNA-bd_dom_sf"/>
</dbReference>
<feature type="domain" description="HTH cro/C1-type" evidence="1">
    <location>
        <begin position="44"/>
        <end position="79"/>
    </location>
</feature>
<dbReference type="Proteomes" id="UP000516422">
    <property type="component" value="Chromosome"/>
</dbReference>
<reference evidence="2 3" key="1">
    <citation type="submission" date="2020-04" db="EMBL/GenBank/DDBJ databases">
        <title>Characterization and engineering of Streptomyces griseofuscus DSM40191 as a potential heterologous host for expression of BGCs.</title>
        <authorList>
            <person name="Gren T."/>
            <person name="Whitford C.M."/>
            <person name="Mohite O.S."/>
            <person name="Joergensen T.S."/>
            <person name="Nielsen J.B."/>
            <person name="Lee S.Y."/>
            <person name="Weber T."/>
        </authorList>
    </citation>
    <scope>NUCLEOTIDE SEQUENCE [LARGE SCALE GENOMIC DNA]</scope>
    <source>
        <strain evidence="2 3">DSM 40191</strain>
    </source>
</reference>
<accession>A0A7H1PY12</accession>
<evidence type="ECO:0000259" key="1">
    <source>
        <dbReference type="PROSITE" id="PS50943"/>
    </source>
</evidence>
<protein>
    <submittedName>
        <fullName evidence="2">XRE family transcriptional regulator</fullName>
    </submittedName>
</protein>